<sequence>MASLPYVKGVRTRYRNTTEKINYSAEIISSDLDESDIESLISNSEKCIKMLKMYSDRLELQSKKLACAIAEAQPENSKELEQVADEDMKLFSEASDSVMELDEFVEKMIILKKKSVTDQADGKLTPSENERLVTVQEQMKDMMNIQIHHEQEFMKYV</sequence>
<gene>
    <name evidence="1" type="ORF">DPMN_168918</name>
</gene>
<dbReference type="Proteomes" id="UP000828390">
    <property type="component" value="Unassembled WGS sequence"/>
</dbReference>
<dbReference type="EMBL" id="JAIWYP010000008">
    <property type="protein sequence ID" value="KAH3790711.1"/>
    <property type="molecule type" value="Genomic_DNA"/>
</dbReference>
<evidence type="ECO:0000313" key="2">
    <source>
        <dbReference type="Proteomes" id="UP000828390"/>
    </source>
</evidence>
<accession>A0A9D4F3L9</accession>
<organism evidence="1 2">
    <name type="scientific">Dreissena polymorpha</name>
    <name type="common">Zebra mussel</name>
    <name type="synonym">Mytilus polymorpha</name>
    <dbReference type="NCBI Taxonomy" id="45954"/>
    <lineage>
        <taxon>Eukaryota</taxon>
        <taxon>Metazoa</taxon>
        <taxon>Spiralia</taxon>
        <taxon>Lophotrochozoa</taxon>
        <taxon>Mollusca</taxon>
        <taxon>Bivalvia</taxon>
        <taxon>Autobranchia</taxon>
        <taxon>Heteroconchia</taxon>
        <taxon>Euheterodonta</taxon>
        <taxon>Imparidentia</taxon>
        <taxon>Neoheterodontei</taxon>
        <taxon>Myida</taxon>
        <taxon>Dreissenoidea</taxon>
        <taxon>Dreissenidae</taxon>
        <taxon>Dreissena</taxon>
    </lineage>
</organism>
<reference evidence="1" key="2">
    <citation type="submission" date="2020-11" db="EMBL/GenBank/DDBJ databases">
        <authorList>
            <person name="McCartney M.A."/>
            <person name="Auch B."/>
            <person name="Kono T."/>
            <person name="Mallez S."/>
            <person name="Becker A."/>
            <person name="Gohl D.M."/>
            <person name="Silverstein K.A.T."/>
            <person name="Koren S."/>
            <person name="Bechman K.B."/>
            <person name="Herman A."/>
            <person name="Abrahante J.E."/>
            <person name="Garbe J."/>
        </authorList>
    </citation>
    <scope>NUCLEOTIDE SEQUENCE</scope>
    <source>
        <strain evidence="1">Duluth1</strain>
        <tissue evidence="1">Whole animal</tissue>
    </source>
</reference>
<name>A0A9D4F3L9_DREPO</name>
<keyword evidence="2" id="KW-1185">Reference proteome</keyword>
<protein>
    <submittedName>
        <fullName evidence="1">Uncharacterized protein</fullName>
    </submittedName>
</protein>
<evidence type="ECO:0000313" key="1">
    <source>
        <dbReference type="EMBL" id="KAH3790711.1"/>
    </source>
</evidence>
<proteinExistence type="predicted"/>
<dbReference type="AlphaFoldDB" id="A0A9D4F3L9"/>
<reference evidence="1" key="1">
    <citation type="journal article" date="2019" name="bioRxiv">
        <title>The Genome of the Zebra Mussel, Dreissena polymorpha: A Resource for Invasive Species Research.</title>
        <authorList>
            <person name="McCartney M.A."/>
            <person name="Auch B."/>
            <person name="Kono T."/>
            <person name="Mallez S."/>
            <person name="Zhang Y."/>
            <person name="Obille A."/>
            <person name="Becker A."/>
            <person name="Abrahante J.E."/>
            <person name="Garbe J."/>
            <person name="Badalamenti J.P."/>
            <person name="Herman A."/>
            <person name="Mangelson H."/>
            <person name="Liachko I."/>
            <person name="Sullivan S."/>
            <person name="Sone E.D."/>
            <person name="Koren S."/>
            <person name="Silverstein K.A.T."/>
            <person name="Beckman K.B."/>
            <person name="Gohl D.M."/>
        </authorList>
    </citation>
    <scope>NUCLEOTIDE SEQUENCE</scope>
    <source>
        <strain evidence="1">Duluth1</strain>
        <tissue evidence="1">Whole animal</tissue>
    </source>
</reference>
<comment type="caution">
    <text evidence="1">The sequence shown here is derived from an EMBL/GenBank/DDBJ whole genome shotgun (WGS) entry which is preliminary data.</text>
</comment>